<reference evidence="3 4" key="1">
    <citation type="journal article" date="2019" name="Nat. Ecol. Evol.">
        <title>Megaphylogeny resolves global patterns of mushroom evolution.</title>
        <authorList>
            <person name="Varga T."/>
            <person name="Krizsan K."/>
            <person name="Foldi C."/>
            <person name="Dima B."/>
            <person name="Sanchez-Garcia M."/>
            <person name="Sanchez-Ramirez S."/>
            <person name="Szollosi G.J."/>
            <person name="Szarkandi J.G."/>
            <person name="Papp V."/>
            <person name="Albert L."/>
            <person name="Andreopoulos W."/>
            <person name="Angelini C."/>
            <person name="Antonin V."/>
            <person name="Barry K.W."/>
            <person name="Bougher N.L."/>
            <person name="Buchanan P."/>
            <person name="Buyck B."/>
            <person name="Bense V."/>
            <person name="Catcheside P."/>
            <person name="Chovatia M."/>
            <person name="Cooper J."/>
            <person name="Damon W."/>
            <person name="Desjardin D."/>
            <person name="Finy P."/>
            <person name="Geml J."/>
            <person name="Haridas S."/>
            <person name="Hughes K."/>
            <person name="Justo A."/>
            <person name="Karasinski D."/>
            <person name="Kautmanova I."/>
            <person name="Kiss B."/>
            <person name="Kocsube S."/>
            <person name="Kotiranta H."/>
            <person name="LaButti K.M."/>
            <person name="Lechner B.E."/>
            <person name="Liimatainen K."/>
            <person name="Lipzen A."/>
            <person name="Lukacs Z."/>
            <person name="Mihaltcheva S."/>
            <person name="Morgado L.N."/>
            <person name="Niskanen T."/>
            <person name="Noordeloos M.E."/>
            <person name="Ohm R.A."/>
            <person name="Ortiz-Santana B."/>
            <person name="Ovrebo C."/>
            <person name="Racz N."/>
            <person name="Riley R."/>
            <person name="Savchenko A."/>
            <person name="Shiryaev A."/>
            <person name="Soop K."/>
            <person name="Spirin V."/>
            <person name="Szebenyi C."/>
            <person name="Tomsovsky M."/>
            <person name="Tulloss R.E."/>
            <person name="Uehling J."/>
            <person name="Grigoriev I.V."/>
            <person name="Vagvolgyi C."/>
            <person name="Papp T."/>
            <person name="Martin F.M."/>
            <person name="Miettinen O."/>
            <person name="Hibbett D.S."/>
            <person name="Nagy L.G."/>
        </authorList>
    </citation>
    <scope>NUCLEOTIDE SEQUENCE [LARGE SCALE GENOMIC DNA]</scope>
    <source>
        <strain evidence="3 4">CBS 309.79</strain>
    </source>
</reference>
<accession>A0A5C3QAA8</accession>
<dbReference type="EMBL" id="ML178887">
    <property type="protein sequence ID" value="TFK95393.1"/>
    <property type="molecule type" value="Genomic_DNA"/>
</dbReference>
<dbReference type="Proteomes" id="UP000305067">
    <property type="component" value="Unassembled WGS sequence"/>
</dbReference>
<evidence type="ECO:0000256" key="2">
    <source>
        <dbReference type="SAM" id="SignalP"/>
    </source>
</evidence>
<protein>
    <recommendedName>
        <fullName evidence="5">Secreted protein</fullName>
    </recommendedName>
</protein>
<organism evidence="3 4">
    <name type="scientific">Pterulicium gracile</name>
    <dbReference type="NCBI Taxonomy" id="1884261"/>
    <lineage>
        <taxon>Eukaryota</taxon>
        <taxon>Fungi</taxon>
        <taxon>Dikarya</taxon>
        <taxon>Basidiomycota</taxon>
        <taxon>Agaricomycotina</taxon>
        <taxon>Agaricomycetes</taxon>
        <taxon>Agaricomycetidae</taxon>
        <taxon>Agaricales</taxon>
        <taxon>Pleurotineae</taxon>
        <taxon>Pterulaceae</taxon>
        <taxon>Pterulicium</taxon>
    </lineage>
</organism>
<evidence type="ECO:0000313" key="4">
    <source>
        <dbReference type="Proteomes" id="UP000305067"/>
    </source>
</evidence>
<evidence type="ECO:0000313" key="3">
    <source>
        <dbReference type="EMBL" id="TFK95393.1"/>
    </source>
</evidence>
<keyword evidence="4" id="KW-1185">Reference proteome</keyword>
<feature type="non-terminal residue" evidence="3">
    <location>
        <position position="1"/>
    </location>
</feature>
<dbReference type="AlphaFoldDB" id="A0A5C3QAA8"/>
<name>A0A5C3QAA8_9AGAR</name>
<gene>
    <name evidence="3" type="ORF">BDV98DRAFT_577800</name>
</gene>
<keyword evidence="2" id="KW-0732">Signal</keyword>
<evidence type="ECO:0008006" key="5">
    <source>
        <dbReference type="Google" id="ProtNLM"/>
    </source>
</evidence>
<feature type="signal peptide" evidence="2">
    <location>
        <begin position="1"/>
        <end position="22"/>
    </location>
</feature>
<feature type="region of interest" description="Disordered" evidence="1">
    <location>
        <begin position="45"/>
        <end position="70"/>
    </location>
</feature>
<sequence>MYAPTLILILSFGHSLSDVVHSRSRPRAPSLTSEPVRDVHREDLWTASVPPRHHRQGGQEGYSMTVGAVC</sequence>
<feature type="chain" id="PRO_5022862823" description="Secreted protein" evidence="2">
    <location>
        <begin position="23"/>
        <end position="70"/>
    </location>
</feature>
<proteinExistence type="predicted"/>
<evidence type="ECO:0000256" key="1">
    <source>
        <dbReference type="SAM" id="MobiDB-lite"/>
    </source>
</evidence>